<protein>
    <recommendedName>
        <fullName evidence="4">Aspartyl protease</fullName>
    </recommendedName>
</protein>
<accession>A0A4Y8ZSU9</accession>
<evidence type="ECO:0000256" key="1">
    <source>
        <dbReference type="SAM" id="SignalP"/>
    </source>
</evidence>
<evidence type="ECO:0000313" key="3">
    <source>
        <dbReference type="Proteomes" id="UP000298213"/>
    </source>
</evidence>
<dbReference type="Proteomes" id="UP000298213">
    <property type="component" value="Unassembled WGS sequence"/>
</dbReference>
<dbReference type="RefSeq" id="WP_135084781.1">
    <property type="nucleotide sequence ID" value="NZ_SPDV01000009.1"/>
</dbReference>
<name>A0A4Y8ZSU9_9SPHN</name>
<proteinExistence type="predicted"/>
<keyword evidence="3" id="KW-1185">Reference proteome</keyword>
<keyword evidence="1" id="KW-0732">Signal</keyword>
<dbReference type="OrthoDB" id="5950108at2"/>
<dbReference type="EMBL" id="SPDV01000009">
    <property type="protein sequence ID" value="TFI59090.1"/>
    <property type="molecule type" value="Genomic_DNA"/>
</dbReference>
<reference evidence="2 3" key="1">
    <citation type="submission" date="2019-03" db="EMBL/GenBank/DDBJ databases">
        <title>Genome sequence of Sphingomonas sp. 17J27-24.</title>
        <authorList>
            <person name="Kim M."/>
            <person name="Maeng S."/>
            <person name="Sathiyaraj S."/>
        </authorList>
    </citation>
    <scope>NUCLEOTIDE SEQUENCE [LARGE SCALE GENOMIC DNA]</scope>
    <source>
        <strain evidence="2 3">17J27-24</strain>
    </source>
</reference>
<evidence type="ECO:0000313" key="2">
    <source>
        <dbReference type="EMBL" id="TFI59090.1"/>
    </source>
</evidence>
<sequence length="301" mass="31236">MLRKLVRTALVVALLQTAGPAPASAADGTVADRPTVMRLEPYRKGVALRVVANGRPGLFTFDTAGGITAVSPDFAKAVGCRPWGQLVGHQMTGNKLATPRCDDFAFGVGGVALKAPVAAVLDVAPLIAKDAPPIDGLMALDVFAGQTITVDAAAGELTIETPTSLARRIQGATELPVRIAREVGGVALTVFVEVPTPNGIARLEIDSGNGGTILVSKPYAASLGLDPDADGPQQGAFEIGAGIRAQGLIFTPDLIIDGNLGMPFLKDWALTLDLKEGRMWLKRSRATPPKGMGEPPPLPNK</sequence>
<evidence type="ECO:0008006" key="4">
    <source>
        <dbReference type="Google" id="ProtNLM"/>
    </source>
</evidence>
<feature type="signal peptide" evidence="1">
    <location>
        <begin position="1"/>
        <end position="25"/>
    </location>
</feature>
<organism evidence="2 3">
    <name type="scientific">Sphingomonas parva</name>
    <dbReference type="NCBI Taxonomy" id="2555898"/>
    <lineage>
        <taxon>Bacteria</taxon>
        <taxon>Pseudomonadati</taxon>
        <taxon>Pseudomonadota</taxon>
        <taxon>Alphaproteobacteria</taxon>
        <taxon>Sphingomonadales</taxon>
        <taxon>Sphingomonadaceae</taxon>
        <taxon>Sphingomonas</taxon>
    </lineage>
</organism>
<dbReference type="AlphaFoldDB" id="A0A4Y8ZSU9"/>
<gene>
    <name evidence="2" type="ORF">E2493_06070</name>
</gene>
<comment type="caution">
    <text evidence="2">The sequence shown here is derived from an EMBL/GenBank/DDBJ whole genome shotgun (WGS) entry which is preliminary data.</text>
</comment>
<dbReference type="Gene3D" id="2.40.70.10">
    <property type="entry name" value="Acid Proteases"/>
    <property type="match status" value="1"/>
</dbReference>
<feature type="chain" id="PRO_5021464803" description="Aspartyl protease" evidence="1">
    <location>
        <begin position="26"/>
        <end position="301"/>
    </location>
</feature>
<dbReference type="InterPro" id="IPR021109">
    <property type="entry name" value="Peptidase_aspartic_dom_sf"/>
</dbReference>